<dbReference type="PROSITE" id="PS51186">
    <property type="entry name" value="GNAT"/>
    <property type="match status" value="1"/>
</dbReference>
<evidence type="ECO:0000313" key="2">
    <source>
        <dbReference type="EMBL" id="GEA25928.1"/>
    </source>
</evidence>
<dbReference type="AlphaFoldDB" id="A0A5J4F5S9"/>
<dbReference type="SUPFAM" id="SSF55729">
    <property type="entry name" value="Acyl-CoA N-acyltransferases (Nat)"/>
    <property type="match status" value="1"/>
</dbReference>
<evidence type="ECO:0000313" key="3">
    <source>
        <dbReference type="Proteomes" id="UP000376575"/>
    </source>
</evidence>
<accession>A0A5J4F5S9</accession>
<dbReference type="Gene3D" id="3.40.630.30">
    <property type="match status" value="1"/>
</dbReference>
<comment type="caution">
    <text evidence="2">The sequence shown here is derived from an EMBL/GenBank/DDBJ whole genome shotgun (WGS) entry which is preliminary data.</text>
</comment>
<proteinExistence type="predicted"/>
<dbReference type="GO" id="GO:0016747">
    <property type="term" value="F:acyltransferase activity, transferring groups other than amino-acyl groups"/>
    <property type="evidence" value="ECO:0007669"/>
    <property type="project" value="InterPro"/>
</dbReference>
<feature type="domain" description="N-acetyltransferase" evidence="1">
    <location>
        <begin position="1"/>
        <end position="72"/>
    </location>
</feature>
<sequence length="72" mass="7938">MAEFDLLVRDDYQGQGIGTELLQRLVTIGKKEGLDGIEGEILSDNRAMQMIAAKVGFSLHKTADFVKAELEL</sequence>
<dbReference type="EMBL" id="BJKP01000003">
    <property type="protein sequence ID" value="GEA25928.1"/>
    <property type="molecule type" value="Genomic_DNA"/>
</dbReference>
<reference evidence="2 3" key="1">
    <citation type="journal article" date="2019" name="FEMS Microbiol. Lett.">
        <title>A novel salt-tolerant genotype illuminates the sucrose gene evolution in freshwater bloom-forming cyanobacterium Microcystis aeruginosa.</title>
        <authorList>
            <person name="Tanabe Y."/>
            <person name="Yamaguchi H."/>
            <person name="Sano T."/>
            <person name="Kawachi M."/>
        </authorList>
    </citation>
    <scope>NUCLEOTIDE SEQUENCE [LARGE SCALE GENOMIC DNA]</scope>
    <source>
        <strain evidence="2 3">NIES-4325</strain>
    </source>
</reference>
<dbReference type="Proteomes" id="UP000376575">
    <property type="component" value="Unassembled WGS sequence"/>
</dbReference>
<protein>
    <submittedName>
        <fullName evidence="2">Acetyltransferase Pat</fullName>
    </submittedName>
</protein>
<dbReference type="CDD" id="cd04301">
    <property type="entry name" value="NAT_SF"/>
    <property type="match status" value="1"/>
</dbReference>
<dbReference type="Pfam" id="PF13302">
    <property type="entry name" value="Acetyltransf_3"/>
    <property type="match status" value="1"/>
</dbReference>
<name>A0A5J4F5S9_MICAE</name>
<dbReference type="InterPro" id="IPR016181">
    <property type="entry name" value="Acyl_CoA_acyltransferase"/>
</dbReference>
<dbReference type="InterPro" id="IPR000182">
    <property type="entry name" value="GNAT_dom"/>
</dbReference>
<organism evidence="2 3">
    <name type="scientific">Microcystis aeruginosa NIES-4325</name>
    <dbReference type="NCBI Taxonomy" id="2569534"/>
    <lineage>
        <taxon>Bacteria</taxon>
        <taxon>Bacillati</taxon>
        <taxon>Cyanobacteriota</taxon>
        <taxon>Cyanophyceae</taxon>
        <taxon>Oscillatoriophycideae</taxon>
        <taxon>Chroococcales</taxon>
        <taxon>Microcystaceae</taxon>
        <taxon>Microcystis</taxon>
    </lineage>
</organism>
<keyword evidence="2" id="KW-0808">Transferase</keyword>
<evidence type="ECO:0000259" key="1">
    <source>
        <dbReference type="PROSITE" id="PS51186"/>
    </source>
</evidence>
<gene>
    <name evidence="2" type="ORF">MiAbW_00467</name>
</gene>